<reference evidence="2" key="1">
    <citation type="submission" date="2023-07" db="EMBL/GenBank/DDBJ databases">
        <authorList>
            <person name="Stuckert A."/>
        </authorList>
    </citation>
    <scope>NUCLEOTIDE SEQUENCE</scope>
</reference>
<dbReference type="PROSITE" id="PS50164">
    <property type="entry name" value="GIY_YIG"/>
    <property type="match status" value="1"/>
</dbReference>
<feature type="non-terminal residue" evidence="2">
    <location>
        <position position="1"/>
    </location>
</feature>
<keyword evidence="3" id="KW-1185">Reference proteome</keyword>
<accession>A0ABN9MNZ3</accession>
<organism evidence="2 3">
    <name type="scientific">Ranitomeya imitator</name>
    <name type="common">mimic poison frog</name>
    <dbReference type="NCBI Taxonomy" id="111125"/>
    <lineage>
        <taxon>Eukaryota</taxon>
        <taxon>Metazoa</taxon>
        <taxon>Chordata</taxon>
        <taxon>Craniata</taxon>
        <taxon>Vertebrata</taxon>
        <taxon>Euteleostomi</taxon>
        <taxon>Amphibia</taxon>
        <taxon>Batrachia</taxon>
        <taxon>Anura</taxon>
        <taxon>Neobatrachia</taxon>
        <taxon>Hyloidea</taxon>
        <taxon>Dendrobatidae</taxon>
        <taxon>Dendrobatinae</taxon>
        <taxon>Ranitomeya</taxon>
    </lineage>
</organism>
<dbReference type="Proteomes" id="UP001176940">
    <property type="component" value="Unassembled WGS sequence"/>
</dbReference>
<dbReference type="PANTHER" id="PTHR21301:SF12">
    <property type="match status" value="1"/>
</dbReference>
<dbReference type="EMBL" id="CAUEEQ010079169">
    <property type="protein sequence ID" value="CAJ0968348.1"/>
    <property type="molecule type" value="Genomic_DNA"/>
</dbReference>
<feature type="domain" description="GIY-YIG" evidence="1">
    <location>
        <begin position="291"/>
        <end position="389"/>
    </location>
</feature>
<comment type="caution">
    <text evidence="2">The sequence shown here is derived from an EMBL/GenBank/DDBJ whole genome shotgun (WGS) entry which is preliminary data.</text>
</comment>
<proteinExistence type="predicted"/>
<dbReference type="CDD" id="cd10442">
    <property type="entry name" value="GIY-YIG_PLEs"/>
    <property type="match status" value="1"/>
</dbReference>
<dbReference type="Gene3D" id="3.30.420.10">
    <property type="entry name" value="Ribonuclease H-like superfamily/Ribonuclease H"/>
    <property type="match status" value="1"/>
</dbReference>
<dbReference type="InterPro" id="IPR036397">
    <property type="entry name" value="RNaseH_sf"/>
</dbReference>
<gene>
    <name evidence="2" type="ORF">RIMI_LOCUS23012662</name>
</gene>
<sequence>APLDDVLIQRLAVSEEGDEMLRQSTRRDAPLDDVLIQRLAVSEEGDEMLRQSTRRADIWHYVPGAVTDRPWHINPRNTTIKHDRSVPAVQGIIVQGPGQLIRVHERLNGAMYREILSANLLPSARSLKMKHGWVFQHDNDSRGAIPRLSWHDPGTLHHEYQRGPRKSVFPSCIHITPFPSFSIKPSGDTGISCPLPTQIYQNLRSPFYHASGDPPNLRDNLVKADIGSKDPHRQTFLSRPKTGTFLCLHCAQCNNIQKGNTFPHPDLAKHFISRTSLSATFHIKNFFICESSYVMYLIKCPCGLLYIGETTQPVRDRISKHKSTIRCSNLLLPIPYHFHTQGHSVSQLKYQVIDHVPPPRRGGDRITLLKKKEAFWIHTLESLSPKGLIWDYELMAFV</sequence>
<dbReference type="InterPro" id="IPR000305">
    <property type="entry name" value="GIY-YIG_endonuc"/>
</dbReference>
<evidence type="ECO:0000313" key="3">
    <source>
        <dbReference type="Proteomes" id="UP001176940"/>
    </source>
</evidence>
<dbReference type="PANTHER" id="PTHR21301">
    <property type="entry name" value="REVERSE TRANSCRIPTASE"/>
    <property type="match status" value="1"/>
</dbReference>
<evidence type="ECO:0000313" key="2">
    <source>
        <dbReference type="EMBL" id="CAJ0968348.1"/>
    </source>
</evidence>
<name>A0ABN9MNZ3_9NEOB</name>
<protein>
    <recommendedName>
        <fullName evidence="1">GIY-YIG domain-containing protein</fullName>
    </recommendedName>
</protein>
<evidence type="ECO:0000259" key="1">
    <source>
        <dbReference type="PROSITE" id="PS50164"/>
    </source>
</evidence>